<comment type="caution">
    <text evidence="1">The sequence shown here is derived from an EMBL/GenBank/DDBJ whole genome shotgun (WGS) entry which is preliminary data.</text>
</comment>
<keyword evidence="2" id="KW-1185">Reference proteome</keyword>
<sequence>MCRYRCLYTHIISGNDQDFVICSHRQLAVCKLAHFSHPCSLLARLKRVLDRGIKRRRQIYRVHRRTCHRDNTSVLARPRMYCTRRSKKKAPRHRRHALTYTRLHNVFGAMRVCGR</sequence>
<proteinExistence type="predicted"/>
<dbReference type="EMBL" id="JBJJXI010000108">
    <property type="protein sequence ID" value="KAL3391725.1"/>
    <property type="molecule type" value="Genomic_DNA"/>
</dbReference>
<gene>
    <name evidence="1" type="ORF">TKK_013642</name>
</gene>
<name>A0ABD2WG80_9HYME</name>
<evidence type="ECO:0000313" key="1">
    <source>
        <dbReference type="EMBL" id="KAL3391725.1"/>
    </source>
</evidence>
<accession>A0ABD2WG80</accession>
<reference evidence="1 2" key="1">
    <citation type="journal article" date="2024" name="bioRxiv">
        <title>A reference genome for Trichogramma kaykai: A tiny desert-dwelling parasitoid wasp with competing sex-ratio distorters.</title>
        <authorList>
            <person name="Culotta J."/>
            <person name="Lindsey A.R."/>
        </authorList>
    </citation>
    <scope>NUCLEOTIDE SEQUENCE [LARGE SCALE GENOMIC DNA]</scope>
    <source>
        <strain evidence="1 2">KSX58</strain>
    </source>
</reference>
<dbReference type="AlphaFoldDB" id="A0ABD2WG80"/>
<evidence type="ECO:0000313" key="2">
    <source>
        <dbReference type="Proteomes" id="UP001627154"/>
    </source>
</evidence>
<protein>
    <submittedName>
        <fullName evidence="1">Uncharacterized protein</fullName>
    </submittedName>
</protein>
<organism evidence="1 2">
    <name type="scientific">Trichogramma kaykai</name>
    <dbReference type="NCBI Taxonomy" id="54128"/>
    <lineage>
        <taxon>Eukaryota</taxon>
        <taxon>Metazoa</taxon>
        <taxon>Ecdysozoa</taxon>
        <taxon>Arthropoda</taxon>
        <taxon>Hexapoda</taxon>
        <taxon>Insecta</taxon>
        <taxon>Pterygota</taxon>
        <taxon>Neoptera</taxon>
        <taxon>Endopterygota</taxon>
        <taxon>Hymenoptera</taxon>
        <taxon>Apocrita</taxon>
        <taxon>Proctotrupomorpha</taxon>
        <taxon>Chalcidoidea</taxon>
        <taxon>Trichogrammatidae</taxon>
        <taxon>Trichogramma</taxon>
    </lineage>
</organism>
<dbReference type="Proteomes" id="UP001627154">
    <property type="component" value="Unassembled WGS sequence"/>
</dbReference>